<organism evidence="3 4">
    <name type="scientific">Oceanobacillus chungangensis</name>
    <dbReference type="NCBI Taxonomy" id="1229152"/>
    <lineage>
        <taxon>Bacteria</taxon>
        <taxon>Bacillati</taxon>
        <taxon>Bacillota</taxon>
        <taxon>Bacilli</taxon>
        <taxon>Bacillales</taxon>
        <taxon>Bacillaceae</taxon>
        <taxon>Oceanobacillus</taxon>
    </lineage>
</organism>
<feature type="transmembrane region" description="Helical" evidence="2">
    <location>
        <begin position="6"/>
        <end position="27"/>
    </location>
</feature>
<protein>
    <submittedName>
        <fullName evidence="3">Uncharacterized protein</fullName>
    </submittedName>
</protein>
<dbReference type="Proteomes" id="UP000256520">
    <property type="component" value="Unassembled WGS sequence"/>
</dbReference>
<gene>
    <name evidence="3" type="ORF">CWR45_06905</name>
</gene>
<accession>A0A3D8PVM1</accession>
<evidence type="ECO:0000256" key="2">
    <source>
        <dbReference type="SAM" id="Phobius"/>
    </source>
</evidence>
<proteinExistence type="predicted"/>
<evidence type="ECO:0000313" key="3">
    <source>
        <dbReference type="EMBL" id="RDW19792.1"/>
    </source>
</evidence>
<keyword evidence="4" id="KW-1185">Reference proteome</keyword>
<sequence>MESSWVWIIVLLVVILVIALIETLLILKKEENKLKQYEAEGDTVENELKRSHEYETKSLKRNIPSLVWIYTITIIVSIIVLAVYIYNVD</sequence>
<feature type="coiled-coil region" evidence="1">
    <location>
        <begin position="20"/>
        <end position="47"/>
    </location>
</feature>
<dbReference type="AlphaFoldDB" id="A0A3D8PVM1"/>
<feature type="transmembrane region" description="Helical" evidence="2">
    <location>
        <begin position="67"/>
        <end position="86"/>
    </location>
</feature>
<name>A0A3D8PVM1_9BACI</name>
<keyword evidence="1" id="KW-0175">Coiled coil</keyword>
<dbReference type="RefSeq" id="WP_115749140.1">
    <property type="nucleotide sequence ID" value="NZ_PIOD01000006.1"/>
</dbReference>
<evidence type="ECO:0000256" key="1">
    <source>
        <dbReference type="SAM" id="Coils"/>
    </source>
</evidence>
<keyword evidence="2" id="KW-0472">Membrane</keyword>
<reference evidence="4" key="1">
    <citation type="submission" date="2017-11" db="EMBL/GenBank/DDBJ databases">
        <authorList>
            <person name="Zhu W."/>
        </authorList>
    </citation>
    <scope>NUCLEOTIDE SEQUENCE [LARGE SCALE GENOMIC DNA]</scope>
    <source>
        <strain evidence="4">CAU 1051</strain>
    </source>
</reference>
<keyword evidence="2" id="KW-1133">Transmembrane helix</keyword>
<comment type="caution">
    <text evidence="3">The sequence shown here is derived from an EMBL/GenBank/DDBJ whole genome shotgun (WGS) entry which is preliminary data.</text>
</comment>
<evidence type="ECO:0000313" key="4">
    <source>
        <dbReference type="Proteomes" id="UP000256520"/>
    </source>
</evidence>
<keyword evidence="2" id="KW-0812">Transmembrane</keyword>
<dbReference type="EMBL" id="PIOD01000006">
    <property type="protein sequence ID" value="RDW19792.1"/>
    <property type="molecule type" value="Genomic_DNA"/>
</dbReference>
<dbReference type="OrthoDB" id="2706947at2"/>